<comment type="caution">
    <text evidence="14">The sequence shown here is derived from an EMBL/GenBank/DDBJ whole genome shotgun (WGS) entry which is preliminary data.</text>
</comment>
<name>A0A7W2ABT0_9GAMM</name>
<comment type="subcellular location">
    <subcellularLocation>
        <location evidence="2">Membrane</location>
        <topology evidence="2">Multi-pass membrane protein</topology>
    </subcellularLocation>
</comment>
<evidence type="ECO:0000256" key="5">
    <source>
        <dbReference type="ARBA" id="ARBA00022692"/>
    </source>
</evidence>
<evidence type="ECO:0000256" key="3">
    <source>
        <dbReference type="ARBA" id="ARBA00012483"/>
    </source>
</evidence>
<evidence type="ECO:0000256" key="7">
    <source>
        <dbReference type="ARBA" id="ARBA00022771"/>
    </source>
</evidence>
<dbReference type="GO" id="GO:0016020">
    <property type="term" value="C:membrane"/>
    <property type="evidence" value="ECO:0007669"/>
    <property type="project" value="UniProtKB-SubCell"/>
</dbReference>
<dbReference type="GO" id="GO:0016567">
    <property type="term" value="P:protein ubiquitination"/>
    <property type="evidence" value="ECO:0007669"/>
    <property type="project" value="InterPro"/>
</dbReference>
<dbReference type="InterPro" id="IPR018247">
    <property type="entry name" value="EF_Hand_1_Ca_BS"/>
</dbReference>
<dbReference type="GO" id="GO:0061630">
    <property type="term" value="F:ubiquitin protein ligase activity"/>
    <property type="evidence" value="ECO:0007669"/>
    <property type="project" value="UniProtKB-EC"/>
</dbReference>
<evidence type="ECO:0000256" key="4">
    <source>
        <dbReference type="ARBA" id="ARBA00022679"/>
    </source>
</evidence>
<dbReference type="GO" id="GO:0005509">
    <property type="term" value="F:calcium ion binding"/>
    <property type="evidence" value="ECO:0007669"/>
    <property type="project" value="InterPro"/>
</dbReference>
<keyword evidence="7" id="KW-0863">Zinc-finger</keyword>
<evidence type="ECO:0000256" key="11">
    <source>
        <dbReference type="ARBA" id="ARBA00023136"/>
    </source>
</evidence>
<evidence type="ECO:0000256" key="10">
    <source>
        <dbReference type="ARBA" id="ARBA00022989"/>
    </source>
</evidence>
<reference evidence="14 15" key="1">
    <citation type="submission" date="2020-07" db="EMBL/GenBank/DDBJ databases">
        <title>Bacterium isolated from marien macroalgae.</title>
        <authorList>
            <person name="Zhu K."/>
            <person name="Lu D."/>
            <person name="Du Z."/>
        </authorList>
    </citation>
    <scope>NUCLEOTIDE SEQUENCE [LARGE SCALE GENOMIC DNA]</scope>
    <source>
        <strain evidence="14 15">3-1745</strain>
    </source>
</reference>
<dbReference type="EMBL" id="JACEMT010000046">
    <property type="protein sequence ID" value="MBA4502380.1"/>
    <property type="molecule type" value="Genomic_DNA"/>
</dbReference>
<dbReference type="Proteomes" id="UP000538931">
    <property type="component" value="Unassembled WGS sequence"/>
</dbReference>
<dbReference type="InterPro" id="IPR002048">
    <property type="entry name" value="EF_hand_dom"/>
</dbReference>
<keyword evidence="5 12" id="KW-0812">Transmembrane</keyword>
<sequence length="309" mass="35276">MLLELAPLSAGEKLLFILISLVGVLVSLGFVFSRLSRYRLIVDTPTAKVRSAPQGYVELIGHAMPGEDGALDAPLSGRPCVWYEYKVEELKEDNGRKRWRPVRSGRSSHLFRLDDGTGSCLIDPRGAEVTPRHKHSWRGQSTLPGTRNLTPDAVVALFSTHIGNGQYRFTERLIFEHEPLYALGDFHSRGGGRDHLNMRETVRDLLRNWKRNPEQLLTRFDANGDGKINPDEWQQARQAAEQEARQQQQSLHQQPSVHVLRAPQTSSRPFLLSTHDEERLVRRYRWLVAGCLTGVLFFFWFFLEVLLAN</sequence>
<evidence type="ECO:0000256" key="2">
    <source>
        <dbReference type="ARBA" id="ARBA00004141"/>
    </source>
</evidence>
<evidence type="ECO:0000256" key="8">
    <source>
        <dbReference type="ARBA" id="ARBA00022786"/>
    </source>
</evidence>
<organism evidence="14 15">
    <name type="scientific">Marinobacterium marinum</name>
    <dbReference type="NCBI Taxonomy" id="2756129"/>
    <lineage>
        <taxon>Bacteria</taxon>
        <taxon>Pseudomonadati</taxon>
        <taxon>Pseudomonadota</taxon>
        <taxon>Gammaproteobacteria</taxon>
        <taxon>Oceanospirillales</taxon>
        <taxon>Oceanospirillaceae</taxon>
        <taxon>Marinobacterium</taxon>
    </lineage>
</organism>
<keyword evidence="10 12" id="KW-1133">Transmembrane helix</keyword>
<evidence type="ECO:0000256" key="12">
    <source>
        <dbReference type="SAM" id="Phobius"/>
    </source>
</evidence>
<dbReference type="PROSITE" id="PS00018">
    <property type="entry name" value="EF_HAND_1"/>
    <property type="match status" value="1"/>
</dbReference>
<evidence type="ECO:0000313" key="14">
    <source>
        <dbReference type="EMBL" id="MBA4502380.1"/>
    </source>
</evidence>
<evidence type="ECO:0000256" key="1">
    <source>
        <dbReference type="ARBA" id="ARBA00000900"/>
    </source>
</evidence>
<keyword evidence="4" id="KW-0808">Transferase</keyword>
<feature type="domain" description="EF-hand" evidence="13">
    <location>
        <begin position="208"/>
        <end position="243"/>
    </location>
</feature>
<protein>
    <recommendedName>
        <fullName evidence="3">RING-type E3 ubiquitin transferase</fullName>
        <ecNumber evidence="3">2.3.2.27</ecNumber>
    </recommendedName>
</protein>
<evidence type="ECO:0000259" key="13">
    <source>
        <dbReference type="PROSITE" id="PS50222"/>
    </source>
</evidence>
<evidence type="ECO:0000256" key="9">
    <source>
        <dbReference type="ARBA" id="ARBA00022833"/>
    </source>
</evidence>
<feature type="transmembrane region" description="Helical" evidence="12">
    <location>
        <begin position="14"/>
        <end position="32"/>
    </location>
</feature>
<proteinExistence type="predicted"/>
<dbReference type="RefSeq" id="WP_181739125.1">
    <property type="nucleotide sequence ID" value="NZ_JACEMT010000046.1"/>
</dbReference>
<gene>
    <name evidence="14" type="ORF">H1S06_08400</name>
</gene>
<keyword evidence="9" id="KW-0862">Zinc</keyword>
<dbReference type="AlphaFoldDB" id="A0A7W2ABT0"/>
<dbReference type="InterPro" id="IPR022170">
    <property type="entry name" value="MUL1-like"/>
</dbReference>
<dbReference type="GO" id="GO:0008270">
    <property type="term" value="F:zinc ion binding"/>
    <property type="evidence" value="ECO:0007669"/>
    <property type="project" value="UniProtKB-KW"/>
</dbReference>
<evidence type="ECO:0000256" key="6">
    <source>
        <dbReference type="ARBA" id="ARBA00022723"/>
    </source>
</evidence>
<dbReference type="PROSITE" id="PS50222">
    <property type="entry name" value="EF_HAND_2"/>
    <property type="match status" value="1"/>
</dbReference>
<feature type="transmembrane region" description="Helical" evidence="12">
    <location>
        <begin position="284"/>
        <end position="303"/>
    </location>
</feature>
<dbReference type="EC" id="2.3.2.27" evidence="3"/>
<accession>A0A7W2ABT0</accession>
<comment type="catalytic activity">
    <reaction evidence="1">
        <text>S-ubiquitinyl-[E2 ubiquitin-conjugating enzyme]-L-cysteine + [acceptor protein]-L-lysine = [E2 ubiquitin-conjugating enzyme]-L-cysteine + N(6)-ubiquitinyl-[acceptor protein]-L-lysine.</text>
        <dbReference type="EC" id="2.3.2.27"/>
    </reaction>
</comment>
<evidence type="ECO:0000313" key="15">
    <source>
        <dbReference type="Proteomes" id="UP000538931"/>
    </source>
</evidence>
<keyword evidence="15" id="KW-1185">Reference proteome</keyword>
<keyword evidence="6" id="KW-0479">Metal-binding</keyword>
<keyword evidence="11 12" id="KW-0472">Membrane</keyword>
<dbReference type="Pfam" id="PF12483">
    <property type="entry name" value="GIDE"/>
    <property type="match status" value="1"/>
</dbReference>
<keyword evidence="8" id="KW-0833">Ubl conjugation pathway</keyword>